<dbReference type="InterPro" id="IPR036138">
    <property type="entry name" value="PBP_dimer_sf"/>
</dbReference>
<comment type="caution">
    <text evidence="7">The sequence shown here is derived from an EMBL/GenBank/DDBJ whole genome shotgun (WGS) entry which is preliminary data.</text>
</comment>
<proteinExistence type="inferred from homology"/>
<evidence type="ECO:0000313" key="8">
    <source>
        <dbReference type="Proteomes" id="UP000608420"/>
    </source>
</evidence>
<gene>
    <name evidence="7" type="primary">pbpI</name>
    <name evidence="7" type="ORF">GCM10010913_10730</name>
</gene>
<dbReference type="PANTHER" id="PTHR30627">
    <property type="entry name" value="PEPTIDOGLYCAN D,D-TRANSPEPTIDASE"/>
    <property type="match status" value="1"/>
</dbReference>
<evidence type="ECO:0000259" key="6">
    <source>
        <dbReference type="Pfam" id="PF03717"/>
    </source>
</evidence>
<dbReference type="Gene3D" id="3.40.710.10">
    <property type="entry name" value="DD-peptidase/beta-lactamase superfamily"/>
    <property type="match status" value="1"/>
</dbReference>
<evidence type="ECO:0000313" key="7">
    <source>
        <dbReference type="EMBL" id="GGF91086.1"/>
    </source>
</evidence>
<dbReference type="PANTHER" id="PTHR30627:SF24">
    <property type="entry name" value="PENICILLIN-BINDING PROTEIN 4B"/>
    <property type="match status" value="1"/>
</dbReference>
<dbReference type="SUPFAM" id="SSF56601">
    <property type="entry name" value="beta-lactamase/transpeptidase-like"/>
    <property type="match status" value="1"/>
</dbReference>
<dbReference type="Pfam" id="PF03717">
    <property type="entry name" value="PBP_dimer"/>
    <property type="match status" value="1"/>
</dbReference>
<evidence type="ECO:0000259" key="5">
    <source>
        <dbReference type="Pfam" id="PF00905"/>
    </source>
</evidence>
<protein>
    <submittedName>
        <fullName evidence="7">Penicillin-binding protein 4B</fullName>
    </submittedName>
</protein>
<accession>A0ABQ1VT16</accession>
<dbReference type="SUPFAM" id="SSF56519">
    <property type="entry name" value="Penicillin binding protein dimerisation domain"/>
    <property type="match status" value="1"/>
</dbReference>
<evidence type="ECO:0000256" key="3">
    <source>
        <dbReference type="ARBA" id="ARBA00023136"/>
    </source>
</evidence>
<dbReference type="EMBL" id="BMIW01000005">
    <property type="protein sequence ID" value="GGF91086.1"/>
    <property type="molecule type" value="Genomic_DNA"/>
</dbReference>
<reference evidence="8" key="1">
    <citation type="journal article" date="2019" name="Int. J. Syst. Evol. Microbiol.">
        <title>The Global Catalogue of Microorganisms (GCM) 10K type strain sequencing project: providing services to taxonomists for standard genome sequencing and annotation.</title>
        <authorList>
            <consortium name="The Broad Institute Genomics Platform"/>
            <consortium name="The Broad Institute Genome Sequencing Center for Infectious Disease"/>
            <person name="Wu L."/>
            <person name="Ma J."/>
        </authorList>
    </citation>
    <scope>NUCLEOTIDE SEQUENCE [LARGE SCALE GENOMIC DNA]</scope>
    <source>
        <strain evidence="8">CGMCC 1.15420</strain>
    </source>
</reference>
<evidence type="ECO:0000256" key="1">
    <source>
        <dbReference type="ARBA" id="ARBA00004370"/>
    </source>
</evidence>
<feature type="transmembrane region" description="Helical" evidence="4">
    <location>
        <begin position="9"/>
        <end position="29"/>
    </location>
</feature>
<name>A0ABQ1VT16_9BACL</name>
<keyword evidence="4" id="KW-1133">Transmembrane helix</keyword>
<dbReference type="RefSeq" id="WP_120463045.1">
    <property type="nucleotide sequence ID" value="NZ_BMIW01000005.1"/>
</dbReference>
<evidence type="ECO:0000256" key="2">
    <source>
        <dbReference type="ARBA" id="ARBA00007171"/>
    </source>
</evidence>
<dbReference type="InterPro" id="IPR050515">
    <property type="entry name" value="Beta-lactam/transpept"/>
</dbReference>
<organism evidence="7 8">
    <name type="scientific">Paenibacillus aceti</name>
    <dbReference type="NCBI Taxonomy" id="1820010"/>
    <lineage>
        <taxon>Bacteria</taxon>
        <taxon>Bacillati</taxon>
        <taxon>Bacillota</taxon>
        <taxon>Bacilli</taxon>
        <taxon>Bacillales</taxon>
        <taxon>Paenibacillaceae</taxon>
        <taxon>Paenibacillus</taxon>
    </lineage>
</organism>
<sequence length="600" mass="65979">MSLGGKKRIFYILIAFSSIIVMYALRIAWIQTHAALVAVTASGKTINELAVRQREQGVELDSGRGNFFDRYGRQLTGSTTWSPVLFPVKKLPEQDDLSRIADMLGVSVQELKRKWASLETPYIWSGSGGDTGFPMTSTAVRQQSLTRLEGLEVLPHVVRYPSGQSGQQWLGYVAQRPDVIRQIRSESKANEQPSISMQVGAAGLERTFDRFLRGVGSTRVYYAVDGKREPFTDVGTRVKGPEDRFYPLQIRTTIDMVMQQKLEALTEEMSVDEGAVVVLDAEKGDVLAMISRPFFDPNHIDLAGGSWSNRALKAVPPGSIFKTVITAAALESGVTHPGERFHCSGHYGKYGLSCWKKGGHGEITLEQGYAHSCNIVFATLGERLSAQSIELAAARLGLGRKIGWHEKNFMGGADLWQFDHEEDGAVFRQERGLVDGGVLAQTAIGQRDVLVSPLQAANLIVTLLHQGQVSSPRLVHEIRFRDGSLFTSMPEHRLTSSAGQIAPSTANLLLSWMSETVQSGTGRSLRQAEWQLAGKSGTAQVTKAGKAYNHQWFIGYGPVGHPKYAVSVLVQNRPEGSEHKAMALFRRTMDFLAAYQPGQM</sequence>
<keyword evidence="4" id="KW-0812">Transmembrane</keyword>
<evidence type="ECO:0000256" key="4">
    <source>
        <dbReference type="SAM" id="Phobius"/>
    </source>
</evidence>
<keyword evidence="8" id="KW-1185">Reference proteome</keyword>
<comment type="subcellular location">
    <subcellularLocation>
        <location evidence="1">Membrane</location>
    </subcellularLocation>
</comment>
<feature type="domain" description="Penicillin-binding protein transpeptidase" evidence="5">
    <location>
        <begin position="274"/>
        <end position="590"/>
    </location>
</feature>
<dbReference type="InterPro" id="IPR005311">
    <property type="entry name" value="PBP_dimer"/>
</dbReference>
<dbReference type="InterPro" id="IPR012338">
    <property type="entry name" value="Beta-lactam/transpept-like"/>
</dbReference>
<dbReference type="Proteomes" id="UP000608420">
    <property type="component" value="Unassembled WGS sequence"/>
</dbReference>
<keyword evidence="3 4" id="KW-0472">Membrane</keyword>
<dbReference type="Pfam" id="PF00905">
    <property type="entry name" value="Transpeptidase"/>
    <property type="match status" value="1"/>
</dbReference>
<feature type="domain" description="Penicillin-binding protein dimerisation" evidence="6">
    <location>
        <begin position="62"/>
        <end position="225"/>
    </location>
</feature>
<dbReference type="Gene3D" id="3.90.1310.10">
    <property type="entry name" value="Penicillin-binding protein 2a (Domain 2)"/>
    <property type="match status" value="1"/>
</dbReference>
<comment type="similarity">
    <text evidence="2">Belongs to the transpeptidase family.</text>
</comment>
<dbReference type="InterPro" id="IPR001460">
    <property type="entry name" value="PCN-bd_Tpept"/>
</dbReference>